<keyword evidence="2" id="KW-1185">Reference proteome</keyword>
<dbReference type="SUPFAM" id="SSF53850">
    <property type="entry name" value="Periplasmic binding protein-like II"/>
    <property type="match status" value="1"/>
</dbReference>
<dbReference type="EMBL" id="CP134146">
    <property type="protein sequence ID" value="WNC69811.1"/>
    <property type="molecule type" value="Genomic_DNA"/>
</dbReference>
<dbReference type="Proteomes" id="UP001248581">
    <property type="component" value="Chromosome"/>
</dbReference>
<dbReference type="RefSeq" id="WP_348388953.1">
    <property type="nucleotide sequence ID" value="NZ_CP134146.1"/>
</dbReference>
<organism evidence="1 2">
    <name type="scientific">Thalassotalea nanhaiensis</name>
    <dbReference type="NCBI Taxonomy" id="3065648"/>
    <lineage>
        <taxon>Bacteria</taxon>
        <taxon>Pseudomonadati</taxon>
        <taxon>Pseudomonadota</taxon>
        <taxon>Gammaproteobacteria</taxon>
        <taxon>Alteromonadales</taxon>
        <taxon>Colwelliaceae</taxon>
        <taxon>Thalassotalea</taxon>
    </lineage>
</organism>
<sequence>MRILKFMMVVIIAVITTPIYASELAVITNKNNPNQYSADMIKKIFLGKILKGPDGEYIIPINVTKKERTLFNKKILNLTNNQLKSYWAKVYFTRGIIMPQNINSFEIAKNLVAKNPNIISYLPYEMVDDSVKVVLTVKIN</sequence>
<proteinExistence type="predicted"/>
<evidence type="ECO:0000313" key="1">
    <source>
        <dbReference type="EMBL" id="WNC69811.1"/>
    </source>
</evidence>
<protein>
    <recommendedName>
        <fullName evidence="3">Phosphate ABC transporter substrate-binding protein</fullName>
    </recommendedName>
</protein>
<accession>A0ABY9TLU3</accession>
<dbReference type="Gene3D" id="3.40.190.10">
    <property type="entry name" value="Periplasmic binding protein-like II"/>
    <property type="match status" value="1"/>
</dbReference>
<reference evidence="2" key="1">
    <citation type="submission" date="2023-09" db="EMBL/GenBank/DDBJ databases">
        <authorList>
            <person name="Li S."/>
            <person name="Li X."/>
            <person name="Zhang C."/>
            <person name="Zhao Z."/>
        </authorList>
    </citation>
    <scope>NUCLEOTIDE SEQUENCE [LARGE SCALE GENOMIC DNA]</scope>
    <source>
        <strain evidence="2">SQ345</strain>
    </source>
</reference>
<evidence type="ECO:0008006" key="3">
    <source>
        <dbReference type="Google" id="ProtNLM"/>
    </source>
</evidence>
<evidence type="ECO:0000313" key="2">
    <source>
        <dbReference type="Proteomes" id="UP001248581"/>
    </source>
</evidence>
<gene>
    <name evidence="1" type="ORF">RI845_06635</name>
</gene>
<name>A0ABY9TLU3_9GAMM</name>